<organism evidence="2">
    <name type="scientific">Arundo donax</name>
    <name type="common">Giant reed</name>
    <name type="synonym">Donax arundinaceus</name>
    <dbReference type="NCBI Taxonomy" id="35708"/>
    <lineage>
        <taxon>Eukaryota</taxon>
        <taxon>Viridiplantae</taxon>
        <taxon>Streptophyta</taxon>
        <taxon>Embryophyta</taxon>
        <taxon>Tracheophyta</taxon>
        <taxon>Spermatophyta</taxon>
        <taxon>Magnoliopsida</taxon>
        <taxon>Liliopsida</taxon>
        <taxon>Poales</taxon>
        <taxon>Poaceae</taxon>
        <taxon>PACMAD clade</taxon>
        <taxon>Arundinoideae</taxon>
        <taxon>Arundineae</taxon>
        <taxon>Arundo</taxon>
    </lineage>
</organism>
<reference evidence="2" key="2">
    <citation type="journal article" date="2015" name="Data Brief">
        <title>Shoot transcriptome of the giant reed, Arundo donax.</title>
        <authorList>
            <person name="Barrero R.A."/>
            <person name="Guerrero F.D."/>
            <person name="Moolhuijzen P."/>
            <person name="Goolsby J.A."/>
            <person name="Tidwell J."/>
            <person name="Bellgard S.E."/>
            <person name="Bellgard M.I."/>
        </authorList>
    </citation>
    <scope>NUCLEOTIDE SEQUENCE</scope>
    <source>
        <tissue evidence="2">Shoot tissue taken approximately 20 cm above the soil surface</tissue>
    </source>
</reference>
<sequence length="35" mass="3916">MAVGQDEVDELPVLLRRPRPPLHPQLVAARLPPHP</sequence>
<feature type="region of interest" description="Disordered" evidence="1">
    <location>
        <begin position="1"/>
        <end position="35"/>
    </location>
</feature>
<evidence type="ECO:0000313" key="2">
    <source>
        <dbReference type="EMBL" id="JAE28093.1"/>
    </source>
</evidence>
<dbReference type="EMBL" id="GBRH01169803">
    <property type="protein sequence ID" value="JAE28093.1"/>
    <property type="molecule type" value="Transcribed_RNA"/>
</dbReference>
<accession>A0A0A9H5G8</accession>
<proteinExistence type="predicted"/>
<evidence type="ECO:0000256" key="1">
    <source>
        <dbReference type="SAM" id="MobiDB-lite"/>
    </source>
</evidence>
<dbReference type="AlphaFoldDB" id="A0A0A9H5G8"/>
<reference evidence="2" key="1">
    <citation type="submission" date="2014-09" db="EMBL/GenBank/DDBJ databases">
        <authorList>
            <person name="Magalhaes I.L.F."/>
            <person name="Oliveira U."/>
            <person name="Santos F.R."/>
            <person name="Vidigal T.H.D.A."/>
            <person name="Brescovit A.D."/>
            <person name="Santos A.J."/>
        </authorList>
    </citation>
    <scope>NUCLEOTIDE SEQUENCE</scope>
    <source>
        <tissue evidence="2">Shoot tissue taken approximately 20 cm above the soil surface</tissue>
    </source>
</reference>
<protein>
    <submittedName>
        <fullName evidence="2">Uncharacterized protein</fullName>
    </submittedName>
</protein>
<feature type="compositionally biased region" description="Acidic residues" evidence="1">
    <location>
        <begin position="1"/>
        <end position="10"/>
    </location>
</feature>
<name>A0A0A9H5G8_ARUDO</name>